<dbReference type="InterPro" id="IPR036034">
    <property type="entry name" value="PDZ_sf"/>
</dbReference>
<dbReference type="EMBL" id="LICA01000039">
    <property type="protein sequence ID" value="KRO96750.1"/>
    <property type="molecule type" value="Genomic_DNA"/>
</dbReference>
<dbReference type="GO" id="GO:0005886">
    <property type="term" value="C:plasma membrane"/>
    <property type="evidence" value="ECO:0007669"/>
    <property type="project" value="UniProtKB-SubCell"/>
</dbReference>
<gene>
    <name evidence="11" type="ORF">ABS24_06145</name>
</gene>
<evidence type="ECO:0000256" key="7">
    <source>
        <dbReference type="ARBA" id="ARBA00022989"/>
    </source>
</evidence>
<name>A0A0R2UC40_9GAMM</name>
<proteinExistence type="predicted"/>
<feature type="transmembrane region" description="Helical" evidence="9">
    <location>
        <begin position="12"/>
        <end position="34"/>
    </location>
</feature>
<evidence type="ECO:0000256" key="9">
    <source>
        <dbReference type="SAM" id="Phobius"/>
    </source>
</evidence>
<keyword evidence="5 9" id="KW-0812">Transmembrane</keyword>
<keyword evidence="8 9" id="KW-0472">Membrane</keyword>
<dbReference type="Gene3D" id="2.30.30.830">
    <property type="match status" value="1"/>
</dbReference>
<evidence type="ECO:0000256" key="3">
    <source>
        <dbReference type="ARBA" id="ARBA00022475"/>
    </source>
</evidence>
<comment type="caution">
    <text evidence="11">The sequence shown here is derived from an EMBL/GenBank/DDBJ whole genome shotgun (WGS) entry which is preliminary data.</text>
</comment>
<dbReference type="AlphaFoldDB" id="A0A0R2UC40"/>
<reference evidence="11 12" key="1">
    <citation type="submission" date="2015-10" db="EMBL/GenBank/DDBJ databases">
        <title>Metagenome-Assembled Genomes uncover a global brackish microbiome.</title>
        <authorList>
            <person name="Hugerth L.W."/>
            <person name="Larsson J."/>
            <person name="Alneberg J."/>
            <person name="Lindh M.V."/>
            <person name="Legrand C."/>
            <person name="Pinhassi J."/>
            <person name="Andersson A.F."/>
        </authorList>
    </citation>
    <scope>NUCLEOTIDE SEQUENCE [LARGE SCALE GENOMIC DNA]</scope>
    <source>
        <strain evidence="11">BACL26 MAG-121220-bin70</strain>
    </source>
</reference>
<evidence type="ECO:0000256" key="4">
    <source>
        <dbReference type="ARBA" id="ARBA00022519"/>
    </source>
</evidence>
<evidence type="ECO:0000313" key="12">
    <source>
        <dbReference type="Proteomes" id="UP000051213"/>
    </source>
</evidence>
<evidence type="ECO:0000313" key="11">
    <source>
        <dbReference type="EMBL" id="KRO96750.1"/>
    </source>
</evidence>
<dbReference type="Proteomes" id="UP000051213">
    <property type="component" value="Unassembled WGS sequence"/>
</dbReference>
<evidence type="ECO:0000256" key="8">
    <source>
        <dbReference type="ARBA" id="ARBA00023136"/>
    </source>
</evidence>
<dbReference type="Gene3D" id="2.30.42.10">
    <property type="match status" value="1"/>
</dbReference>
<keyword evidence="3" id="KW-1003">Cell membrane</keyword>
<dbReference type="SUPFAM" id="SSF50156">
    <property type="entry name" value="PDZ domain-like"/>
    <property type="match status" value="1"/>
</dbReference>
<keyword evidence="2" id="KW-0813">Transport</keyword>
<keyword evidence="6" id="KW-0653">Protein transport</keyword>
<comment type="subcellular location">
    <subcellularLocation>
        <location evidence="1">Cell inner membrane</location>
    </subcellularLocation>
</comment>
<accession>A0A0R2UC40</accession>
<protein>
    <recommendedName>
        <fullName evidence="10">Type II secretion system protein GspC N-terminal domain-containing protein</fullName>
    </recommendedName>
</protein>
<evidence type="ECO:0000256" key="5">
    <source>
        <dbReference type="ARBA" id="ARBA00022692"/>
    </source>
</evidence>
<dbReference type="GO" id="GO:0015031">
    <property type="term" value="P:protein transport"/>
    <property type="evidence" value="ECO:0007669"/>
    <property type="project" value="UniProtKB-KW"/>
</dbReference>
<dbReference type="Pfam" id="PF11356">
    <property type="entry name" value="T2SSC"/>
    <property type="match status" value="1"/>
</dbReference>
<keyword evidence="4" id="KW-0997">Cell inner membrane</keyword>
<organism evidence="11 12">
    <name type="scientific">SAR92 bacterium BACL26 MAG-121220-bin70</name>
    <dbReference type="NCBI Taxonomy" id="1655626"/>
    <lineage>
        <taxon>Bacteria</taxon>
        <taxon>Pseudomonadati</taxon>
        <taxon>Pseudomonadota</taxon>
        <taxon>Gammaproteobacteria</taxon>
        <taxon>Cellvibrionales</taxon>
        <taxon>Porticoccaceae</taxon>
        <taxon>SAR92 clade</taxon>
    </lineage>
</organism>
<sequence>MLKTELKNPQQWSRLAAIVVMAILSIYLIVLIGFQLQPTKTPSLVIARVASGVVVGWDWFGRQRVVAPVQIQKELTNAQINAELLGVMLAGAASSATLKFNGKPEQVYQKGDKLDGKMELIDIEAYRIVISDNGINKQLLMKKSDVIIESQLQDENVDTQAQGFALANMFGAVPVNIGGDTGFKINNLSADMQGMADLRDGDVVVQIDGLSVQDLMSDPVQWMSYSNSSSLPVTLVREGREEIIYVNAASLSAKILPTLGLKP</sequence>
<evidence type="ECO:0000256" key="2">
    <source>
        <dbReference type="ARBA" id="ARBA00022448"/>
    </source>
</evidence>
<evidence type="ECO:0000259" key="10">
    <source>
        <dbReference type="Pfam" id="PF11356"/>
    </source>
</evidence>
<evidence type="ECO:0000256" key="6">
    <source>
        <dbReference type="ARBA" id="ARBA00022927"/>
    </source>
</evidence>
<dbReference type="InterPro" id="IPR024961">
    <property type="entry name" value="T2SS_GspC_N"/>
</dbReference>
<keyword evidence="7 9" id="KW-1133">Transmembrane helix</keyword>
<feature type="domain" description="Type II secretion system protein GspC N-terminal" evidence="10">
    <location>
        <begin position="48"/>
        <end position="139"/>
    </location>
</feature>
<evidence type="ECO:0000256" key="1">
    <source>
        <dbReference type="ARBA" id="ARBA00004533"/>
    </source>
</evidence>